<dbReference type="PANTHER" id="PTHR36919:SF2">
    <property type="entry name" value="BLL6627 PROTEIN"/>
    <property type="match status" value="1"/>
</dbReference>
<evidence type="ECO:0000259" key="2">
    <source>
        <dbReference type="Pfam" id="PF09917"/>
    </source>
</evidence>
<keyword evidence="1" id="KW-0472">Membrane</keyword>
<dbReference type="Pfam" id="PF09917">
    <property type="entry name" value="DUF2147"/>
    <property type="match status" value="1"/>
</dbReference>
<proteinExistence type="predicted"/>
<dbReference type="OrthoDB" id="9814399at2"/>
<protein>
    <submittedName>
        <fullName evidence="3">DUF2147 domain-containing protein</fullName>
    </submittedName>
</protein>
<gene>
    <name evidence="3" type="ORF">EJV47_06105</name>
</gene>
<sequence length="168" mass="18734">MSICGALRTLPALLTPSSVFVLRFALLLLFLLAAPLLRAQSSGGAAMPLGVWADEQGETQVELYRCGEQLCGRIVQLLHPTDAEGHPRLDVHNPDPKRRQQPHVGLTIIRDLHYNAEEGRWEGGQIYDPDNGRTYSCYVRALSAEQLEVKGYIGFSVIGRAQLWKRVR</sequence>
<dbReference type="AlphaFoldDB" id="A0A3S0IRC2"/>
<dbReference type="EMBL" id="RXOF01000002">
    <property type="protein sequence ID" value="RTQ52582.1"/>
    <property type="molecule type" value="Genomic_DNA"/>
</dbReference>
<feature type="transmembrane region" description="Helical" evidence="1">
    <location>
        <begin position="20"/>
        <end position="37"/>
    </location>
</feature>
<organism evidence="3 4">
    <name type="scientific">Hymenobacter gummosus</name>
    <dbReference type="NCBI Taxonomy" id="1776032"/>
    <lineage>
        <taxon>Bacteria</taxon>
        <taxon>Pseudomonadati</taxon>
        <taxon>Bacteroidota</taxon>
        <taxon>Cytophagia</taxon>
        <taxon>Cytophagales</taxon>
        <taxon>Hymenobacteraceae</taxon>
        <taxon>Hymenobacter</taxon>
    </lineage>
</organism>
<keyword evidence="4" id="KW-1185">Reference proteome</keyword>
<name>A0A3S0IRC2_9BACT</name>
<dbReference type="PANTHER" id="PTHR36919">
    <property type="entry name" value="BLR1215 PROTEIN"/>
    <property type="match status" value="1"/>
</dbReference>
<accession>A0A3S0IRC2</accession>
<dbReference type="InterPro" id="IPR019223">
    <property type="entry name" value="DUF2147"/>
</dbReference>
<feature type="domain" description="DUF2147" evidence="2">
    <location>
        <begin position="50"/>
        <end position="166"/>
    </location>
</feature>
<dbReference type="Proteomes" id="UP000282184">
    <property type="component" value="Unassembled WGS sequence"/>
</dbReference>
<reference evidence="3 4" key="1">
    <citation type="submission" date="2018-12" db="EMBL/GenBank/DDBJ databases">
        <title>Hymenobacter gummosus sp. nov., isolated from a spring.</title>
        <authorList>
            <person name="Nie L."/>
        </authorList>
    </citation>
    <scope>NUCLEOTIDE SEQUENCE [LARGE SCALE GENOMIC DNA]</scope>
    <source>
        <strain evidence="3 4">KCTC 52166</strain>
    </source>
</reference>
<evidence type="ECO:0000256" key="1">
    <source>
        <dbReference type="SAM" id="Phobius"/>
    </source>
</evidence>
<evidence type="ECO:0000313" key="3">
    <source>
        <dbReference type="EMBL" id="RTQ52582.1"/>
    </source>
</evidence>
<keyword evidence="1" id="KW-1133">Transmembrane helix</keyword>
<evidence type="ECO:0000313" key="4">
    <source>
        <dbReference type="Proteomes" id="UP000282184"/>
    </source>
</evidence>
<dbReference type="Gene3D" id="2.40.128.520">
    <property type="match status" value="1"/>
</dbReference>
<keyword evidence="1" id="KW-0812">Transmembrane</keyword>
<comment type="caution">
    <text evidence="3">The sequence shown here is derived from an EMBL/GenBank/DDBJ whole genome shotgun (WGS) entry which is preliminary data.</text>
</comment>